<keyword evidence="3" id="KW-1185">Reference proteome</keyword>
<protein>
    <submittedName>
        <fullName evidence="2">Acyl dehydratase</fullName>
    </submittedName>
</protein>
<gene>
    <name evidence="2" type="ORF">FHS55_002470</name>
</gene>
<name>A0A839ZAU5_9HYPH</name>
<dbReference type="Proteomes" id="UP000533469">
    <property type="component" value="Unassembled WGS sequence"/>
</dbReference>
<dbReference type="CDD" id="cd03454">
    <property type="entry name" value="YdeM"/>
    <property type="match status" value="1"/>
</dbReference>
<dbReference type="RefSeq" id="WP_183190026.1">
    <property type="nucleotide sequence ID" value="NZ_JACICD010000004.1"/>
</dbReference>
<dbReference type="Pfam" id="PF01575">
    <property type="entry name" value="MaoC_dehydratas"/>
    <property type="match status" value="1"/>
</dbReference>
<dbReference type="EMBL" id="JACICD010000004">
    <property type="protein sequence ID" value="MBB3771861.1"/>
    <property type="molecule type" value="Genomic_DNA"/>
</dbReference>
<reference evidence="2 3" key="1">
    <citation type="submission" date="2020-08" db="EMBL/GenBank/DDBJ databases">
        <title>Genomic Encyclopedia of Type Strains, Phase IV (KMG-IV): sequencing the most valuable type-strain genomes for metagenomic binning, comparative biology and taxonomic classification.</title>
        <authorList>
            <person name="Goeker M."/>
        </authorList>
    </citation>
    <scope>NUCLEOTIDE SEQUENCE [LARGE SCALE GENOMIC DNA]</scope>
    <source>
        <strain evidence="2 3">DSM 5895</strain>
    </source>
</reference>
<dbReference type="SUPFAM" id="SSF54637">
    <property type="entry name" value="Thioesterase/thiol ester dehydrase-isomerase"/>
    <property type="match status" value="1"/>
</dbReference>
<evidence type="ECO:0000259" key="1">
    <source>
        <dbReference type="Pfam" id="PF01575"/>
    </source>
</evidence>
<dbReference type="InterPro" id="IPR052342">
    <property type="entry name" value="MCH/BMMD"/>
</dbReference>
<organism evidence="2 3">
    <name type="scientific">Ancylobacter tetraedralis</name>
    <dbReference type="NCBI Taxonomy" id="217068"/>
    <lineage>
        <taxon>Bacteria</taxon>
        <taxon>Pseudomonadati</taxon>
        <taxon>Pseudomonadota</taxon>
        <taxon>Alphaproteobacteria</taxon>
        <taxon>Hyphomicrobiales</taxon>
        <taxon>Xanthobacteraceae</taxon>
        <taxon>Ancylobacter</taxon>
    </lineage>
</organism>
<feature type="domain" description="MaoC-like" evidence="1">
    <location>
        <begin position="20"/>
        <end position="112"/>
    </location>
</feature>
<sequence>MQQYWEDFTEGHVATCGRYVVGREEIVAFAREYDPAPIHLDDSAAEATRLGGISASGWHLCCIFMRLAADGFLSNADCLGSPGLDEVRFLKPVHPGTVLSLRRRVLETRSSKSRPELGLVKFRFELIDAGTEVMADLVGTVMFGRRNPGFRLL</sequence>
<dbReference type="PANTHER" id="PTHR43664:SF1">
    <property type="entry name" value="BETA-METHYLMALYL-COA DEHYDRATASE"/>
    <property type="match status" value="1"/>
</dbReference>
<evidence type="ECO:0000313" key="3">
    <source>
        <dbReference type="Proteomes" id="UP000533469"/>
    </source>
</evidence>
<comment type="caution">
    <text evidence="2">The sequence shown here is derived from an EMBL/GenBank/DDBJ whole genome shotgun (WGS) entry which is preliminary data.</text>
</comment>
<dbReference type="InterPro" id="IPR029069">
    <property type="entry name" value="HotDog_dom_sf"/>
</dbReference>
<dbReference type="Gene3D" id="3.10.129.10">
    <property type="entry name" value="Hotdog Thioesterase"/>
    <property type="match status" value="1"/>
</dbReference>
<dbReference type="PANTHER" id="PTHR43664">
    <property type="entry name" value="MONOAMINE OXIDASE-RELATED"/>
    <property type="match status" value="1"/>
</dbReference>
<accession>A0A839ZAU5</accession>
<dbReference type="AlphaFoldDB" id="A0A839ZAU5"/>
<proteinExistence type="predicted"/>
<evidence type="ECO:0000313" key="2">
    <source>
        <dbReference type="EMBL" id="MBB3771861.1"/>
    </source>
</evidence>
<dbReference type="InterPro" id="IPR002539">
    <property type="entry name" value="MaoC-like_dom"/>
</dbReference>